<evidence type="ECO:0000256" key="1">
    <source>
        <dbReference type="ARBA" id="ARBA00000077"/>
    </source>
</evidence>
<accession>A0ABT9Y8A4</accession>
<dbReference type="Gene3D" id="3.30.420.10">
    <property type="entry name" value="Ribonuclease H-like superfamily/Ribonuclease H"/>
    <property type="match status" value="1"/>
</dbReference>
<protein>
    <recommendedName>
        <fullName evidence="3">ribonuclease H</fullName>
        <ecNumber evidence="3">3.1.26.4</ecNumber>
    </recommendedName>
</protein>
<dbReference type="InterPro" id="IPR037056">
    <property type="entry name" value="RNase_H1_N_sf"/>
</dbReference>
<evidence type="ECO:0000256" key="2">
    <source>
        <dbReference type="ARBA" id="ARBA00005300"/>
    </source>
</evidence>
<comment type="caution">
    <text evidence="9">The sequence shown here is derived from an EMBL/GenBank/DDBJ whole genome shotgun (WGS) entry which is preliminary data.</text>
</comment>
<evidence type="ECO:0000256" key="5">
    <source>
        <dbReference type="ARBA" id="ARBA00022723"/>
    </source>
</evidence>
<evidence type="ECO:0000256" key="7">
    <source>
        <dbReference type="ARBA" id="ARBA00022801"/>
    </source>
</evidence>
<keyword evidence="5" id="KW-0479">Metal-binding</keyword>
<dbReference type="InterPro" id="IPR012337">
    <property type="entry name" value="RNaseH-like_sf"/>
</dbReference>
<comment type="catalytic activity">
    <reaction evidence="1">
        <text>Endonucleolytic cleavage to 5'-phosphomonoester.</text>
        <dbReference type="EC" id="3.1.26.4"/>
    </reaction>
</comment>
<evidence type="ECO:0000256" key="3">
    <source>
        <dbReference type="ARBA" id="ARBA00012180"/>
    </source>
</evidence>
<evidence type="ECO:0000256" key="4">
    <source>
        <dbReference type="ARBA" id="ARBA00022722"/>
    </source>
</evidence>
<dbReference type="PANTHER" id="PTHR10642">
    <property type="entry name" value="RIBONUCLEASE H1"/>
    <property type="match status" value="1"/>
</dbReference>
<evidence type="ECO:0000313" key="10">
    <source>
        <dbReference type="Proteomes" id="UP001239167"/>
    </source>
</evidence>
<dbReference type="Pfam" id="PF01693">
    <property type="entry name" value="Cauli_VI"/>
    <property type="match status" value="1"/>
</dbReference>
<dbReference type="InterPro" id="IPR036397">
    <property type="entry name" value="RNaseH_sf"/>
</dbReference>
<dbReference type="EMBL" id="JAUSUE010000008">
    <property type="protein sequence ID" value="MDQ0203730.1"/>
    <property type="molecule type" value="Genomic_DNA"/>
</dbReference>
<dbReference type="InterPro" id="IPR011320">
    <property type="entry name" value="RNase_H1_N"/>
</dbReference>
<keyword evidence="4" id="KW-0540">Nuclease</keyword>
<dbReference type="RefSeq" id="WP_196603254.1">
    <property type="nucleotide sequence ID" value="NZ_CP116940.1"/>
</dbReference>
<evidence type="ECO:0000256" key="6">
    <source>
        <dbReference type="ARBA" id="ARBA00022759"/>
    </source>
</evidence>
<dbReference type="PROSITE" id="PS50879">
    <property type="entry name" value="RNASE_H_1"/>
    <property type="match status" value="1"/>
</dbReference>
<dbReference type="EC" id="3.1.26.4" evidence="3"/>
<dbReference type="SUPFAM" id="SSF53098">
    <property type="entry name" value="Ribonuclease H-like"/>
    <property type="match status" value="1"/>
</dbReference>
<dbReference type="InterPro" id="IPR002156">
    <property type="entry name" value="RNaseH_domain"/>
</dbReference>
<name>A0ABT9Y8A4_9FIRM</name>
<dbReference type="InterPro" id="IPR009027">
    <property type="entry name" value="Ribosomal_bL9/RNase_H1_N"/>
</dbReference>
<proteinExistence type="inferred from homology"/>
<comment type="similarity">
    <text evidence="2">Belongs to the RNase H family.</text>
</comment>
<gene>
    <name evidence="9" type="ORF">J2S01_001447</name>
</gene>
<dbReference type="SUPFAM" id="SSF55658">
    <property type="entry name" value="L9 N-domain-like"/>
    <property type="match status" value="1"/>
</dbReference>
<sequence length="196" mass="21592">MAAKKNFYAVKNGRKTGIFHSWSACKEQIDHFAGALYKGFATLPEAESYLGAEKPLAASDEESLHYAYVDGSYIAGKYSWAIAVYYKGDLIHTASGVGQSVENAKMNNVAGEIEAAMQAAEWARKNKIDEIIICHDYIGISEWAQGRWKTNTPGTAQYAAFMQDYKDIVRFKKVAGHTGIPGNELVDKLAKKELGI</sequence>
<keyword evidence="7 9" id="KW-0378">Hydrolase</keyword>
<reference evidence="9 10" key="1">
    <citation type="submission" date="2023-07" db="EMBL/GenBank/DDBJ databases">
        <title>Genomic Encyclopedia of Type Strains, Phase IV (KMG-IV): sequencing the most valuable type-strain genomes for metagenomic binning, comparative biology and taxonomic classification.</title>
        <authorList>
            <person name="Goeker M."/>
        </authorList>
    </citation>
    <scope>NUCLEOTIDE SEQUENCE [LARGE SCALE GENOMIC DNA]</scope>
    <source>
        <strain evidence="9 10">DSM 16980</strain>
    </source>
</reference>
<keyword evidence="6" id="KW-0255">Endonuclease</keyword>
<feature type="domain" description="RNase H type-1" evidence="8">
    <location>
        <begin position="61"/>
        <end position="195"/>
    </location>
</feature>
<dbReference type="GO" id="GO:0004523">
    <property type="term" value="F:RNA-DNA hybrid ribonuclease activity"/>
    <property type="evidence" value="ECO:0007669"/>
    <property type="project" value="UniProtKB-EC"/>
</dbReference>
<keyword evidence="10" id="KW-1185">Reference proteome</keyword>
<evidence type="ECO:0000259" key="8">
    <source>
        <dbReference type="PROSITE" id="PS50879"/>
    </source>
</evidence>
<dbReference type="Gene3D" id="3.40.970.10">
    <property type="entry name" value="Ribonuclease H1, N-terminal domain"/>
    <property type="match status" value="1"/>
</dbReference>
<organism evidence="9 10">
    <name type="scientific">Pectinatus haikarae</name>
    <dbReference type="NCBI Taxonomy" id="349096"/>
    <lineage>
        <taxon>Bacteria</taxon>
        <taxon>Bacillati</taxon>
        <taxon>Bacillota</taxon>
        <taxon>Negativicutes</taxon>
        <taxon>Selenomonadales</taxon>
        <taxon>Selenomonadaceae</taxon>
        <taxon>Pectinatus</taxon>
    </lineage>
</organism>
<dbReference type="PANTHER" id="PTHR10642:SF26">
    <property type="entry name" value="RIBONUCLEASE H1"/>
    <property type="match status" value="1"/>
</dbReference>
<evidence type="ECO:0000313" key="9">
    <source>
        <dbReference type="EMBL" id="MDQ0203730.1"/>
    </source>
</evidence>
<dbReference type="Pfam" id="PF00075">
    <property type="entry name" value="RNase_H"/>
    <property type="match status" value="1"/>
</dbReference>
<dbReference type="Proteomes" id="UP001239167">
    <property type="component" value="Unassembled WGS sequence"/>
</dbReference>
<dbReference type="InterPro" id="IPR050092">
    <property type="entry name" value="RNase_H"/>
</dbReference>
<dbReference type="CDD" id="cd09277">
    <property type="entry name" value="RNase_HI_bacteria_like"/>
    <property type="match status" value="1"/>
</dbReference>